<sequence length="38" mass="4043">MTPDSGIRAHGAPIGTRIDMPVVVPDEPDNPAERITES</sequence>
<dbReference type="Proteomes" id="UP000273158">
    <property type="component" value="Unassembled WGS sequence"/>
</dbReference>
<organism evidence="2 3">
    <name type="scientific">Microbacterium telephonicum</name>
    <dbReference type="NCBI Taxonomy" id="1714841"/>
    <lineage>
        <taxon>Bacteria</taxon>
        <taxon>Bacillati</taxon>
        <taxon>Actinomycetota</taxon>
        <taxon>Actinomycetes</taxon>
        <taxon>Micrococcales</taxon>
        <taxon>Microbacteriaceae</taxon>
        <taxon>Microbacterium</taxon>
    </lineage>
</organism>
<evidence type="ECO:0000256" key="1">
    <source>
        <dbReference type="SAM" id="MobiDB-lite"/>
    </source>
</evidence>
<comment type="caution">
    <text evidence="2">The sequence shown here is derived from an EMBL/GenBank/DDBJ whole genome shotgun (WGS) entry which is preliminary data.</text>
</comment>
<dbReference type="AlphaFoldDB" id="A0A498C9D4"/>
<accession>A0A498C9D4</accession>
<feature type="region of interest" description="Disordered" evidence="1">
    <location>
        <begin position="1"/>
        <end position="38"/>
    </location>
</feature>
<evidence type="ECO:0000313" key="3">
    <source>
        <dbReference type="Proteomes" id="UP000273158"/>
    </source>
</evidence>
<name>A0A498C9D4_9MICO</name>
<evidence type="ECO:0000313" key="2">
    <source>
        <dbReference type="EMBL" id="RLK52133.1"/>
    </source>
</evidence>
<reference evidence="2 3" key="1">
    <citation type="journal article" date="2015" name="Stand. Genomic Sci.">
        <title>Genomic Encyclopedia of Bacterial and Archaeal Type Strains, Phase III: the genomes of soil and plant-associated and newly described type strains.</title>
        <authorList>
            <person name="Whitman W.B."/>
            <person name="Woyke T."/>
            <person name="Klenk H.P."/>
            <person name="Zhou Y."/>
            <person name="Lilburn T.G."/>
            <person name="Beck B.J."/>
            <person name="De Vos P."/>
            <person name="Vandamme P."/>
            <person name="Eisen J.A."/>
            <person name="Garrity G."/>
            <person name="Hugenholtz P."/>
            <person name="Kyrpides N.C."/>
        </authorList>
    </citation>
    <scope>NUCLEOTIDE SEQUENCE [LARGE SCALE GENOMIC DNA]</scope>
    <source>
        <strain evidence="2 3">S2T63</strain>
    </source>
</reference>
<protein>
    <submittedName>
        <fullName evidence="2">Uncharacterized protein</fullName>
    </submittedName>
</protein>
<dbReference type="EMBL" id="RCDB01000001">
    <property type="protein sequence ID" value="RLK52133.1"/>
    <property type="molecule type" value="Genomic_DNA"/>
</dbReference>
<gene>
    <name evidence="2" type="ORF">C7474_0060</name>
</gene>
<keyword evidence="3" id="KW-1185">Reference proteome</keyword>
<proteinExistence type="predicted"/>